<dbReference type="ESTHER" id="cantt-c5mhh0">
    <property type="family name" value="Steryl_acetyl_hydrolase"/>
</dbReference>
<dbReference type="Proteomes" id="UP000002037">
    <property type="component" value="Unassembled WGS sequence"/>
</dbReference>
<name>C5MHH0_CANTT</name>
<protein>
    <recommendedName>
        <fullName evidence="3">Alpha/beta hydrolase fold-3 domain-containing protein</fullName>
    </recommendedName>
</protein>
<dbReference type="PANTHER" id="PTHR36169">
    <property type="entry name" value="ETHANOLAMINE UTILIZATION PROTEIN EUTQ"/>
    <property type="match status" value="1"/>
</dbReference>
<dbReference type="STRING" id="294747.C5MHH0"/>
<dbReference type="InterPro" id="IPR029058">
    <property type="entry name" value="AB_hydrolase_fold"/>
</dbReference>
<dbReference type="RefSeq" id="XP_002551226.1">
    <property type="nucleotide sequence ID" value="XM_002551180.1"/>
</dbReference>
<reference evidence="1 2" key="1">
    <citation type="journal article" date="2009" name="Nature">
        <title>Evolution of pathogenicity and sexual reproduction in eight Candida genomes.</title>
        <authorList>
            <person name="Butler G."/>
            <person name="Rasmussen M.D."/>
            <person name="Lin M.F."/>
            <person name="Santos M.A."/>
            <person name="Sakthikumar S."/>
            <person name="Munro C.A."/>
            <person name="Rheinbay E."/>
            <person name="Grabherr M."/>
            <person name="Forche A."/>
            <person name="Reedy J.L."/>
            <person name="Agrafioti I."/>
            <person name="Arnaud M.B."/>
            <person name="Bates S."/>
            <person name="Brown A.J."/>
            <person name="Brunke S."/>
            <person name="Costanzo M.C."/>
            <person name="Fitzpatrick D.A."/>
            <person name="de Groot P.W."/>
            <person name="Harris D."/>
            <person name="Hoyer L.L."/>
            <person name="Hube B."/>
            <person name="Klis F.M."/>
            <person name="Kodira C."/>
            <person name="Lennard N."/>
            <person name="Logue M.E."/>
            <person name="Martin R."/>
            <person name="Neiman A.M."/>
            <person name="Nikolaou E."/>
            <person name="Quail M.A."/>
            <person name="Quinn J."/>
            <person name="Santos M.C."/>
            <person name="Schmitzberger F.F."/>
            <person name="Sherlock G."/>
            <person name="Shah P."/>
            <person name="Silverstein K.A."/>
            <person name="Skrzypek M.S."/>
            <person name="Soll D."/>
            <person name="Staggs R."/>
            <person name="Stansfield I."/>
            <person name="Stumpf M.P."/>
            <person name="Sudbery P.E."/>
            <person name="Srikantha T."/>
            <person name="Zeng Q."/>
            <person name="Berman J."/>
            <person name="Berriman M."/>
            <person name="Heitman J."/>
            <person name="Gow N.A."/>
            <person name="Lorenz M.C."/>
            <person name="Birren B.W."/>
            <person name="Kellis M."/>
            <person name="Cuomo C.A."/>
        </authorList>
    </citation>
    <scope>NUCLEOTIDE SEQUENCE [LARGE SCALE GENOMIC DNA]</scope>
    <source>
        <strain evidence="2">ATCC MYA-3404 / T1</strain>
    </source>
</reference>
<gene>
    <name evidence="1" type="ORF">CTRG_05524</name>
</gene>
<dbReference type="SUPFAM" id="SSF53474">
    <property type="entry name" value="alpha/beta-Hydrolases"/>
    <property type="match status" value="1"/>
</dbReference>
<dbReference type="EMBL" id="GG692402">
    <property type="protein sequence ID" value="EER31072.1"/>
    <property type="molecule type" value="Genomic_DNA"/>
</dbReference>
<dbReference type="KEGG" id="ctp:CTRG_05524"/>
<dbReference type="Pfam" id="PF10340">
    <property type="entry name" value="Say1_Mug180"/>
    <property type="match status" value="1"/>
</dbReference>
<dbReference type="InterPro" id="IPR010424">
    <property type="entry name" value="EutQ"/>
</dbReference>
<evidence type="ECO:0008006" key="3">
    <source>
        <dbReference type="Google" id="ProtNLM"/>
    </source>
</evidence>
<dbReference type="PANTHER" id="PTHR36169:SF1">
    <property type="entry name" value="ACETATE KINASE EUTQ"/>
    <property type="match status" value="1"/>
</dbReference>
<dbReference type="AlphaFoldDB" id="C5MHH0"/>
<accession>C5MHH0</accession>
<organism evidence="1 2">
    <name type="scientific">Candida tropicalis (strain ATCC MYA-3404 / T1)</name>
    <name type="common">Yeast</name>
    <dbReference type="NCBI Taxonomy" id="294747"/>
    <lineage>
        <taxon>Eukaryota</taxon>
        <taxon>Fungi</taxon>
        <taxon>Dikarya</taxon>
        <taxon>Ascomycota</taxon>
        <taxon>Saccharomycotina</taxon>
        <taxon>Pichiomycetes</taxon>
        <taxon>Debaryomycetaceae</taxon>
        <taxon>Candida/Lodderomyces clade</taxon>
        <taxon>Candida</taxon>
    </lineage>
</organism>
<sequence length="415" mass="48043">MLSFKGFRILLSIPIKLLLVLLKYPFFGGINEKFKNDLINSLKLIIYRTALYMPVRESAVLSIMSNRFILNNLIRKLYPKLTNLPNYGKKYDNQSYWIVKPFERSNNDPILIFLHGGGYFFETMPSQIESIISIYHLLDKSKREKLSIMILDYKLASRGYPVPYQLGELVDTYSNLVKEGNNNFIFMGDSAGGNLAIIFLQYLKLNNVEHLPYPKSVLLISPWVKIAPEEHQDTPGHSYYDNSHRDMLQIDHFRDVDKQIHILADTKHVSLTVSPGNCDYKHTDWEDIPTLNDSGYSVFVILGEHECFRDDVLTWCKYALKSPLTPQKKDSNGIWDPKVHQYIKDQFNSAYIEVDVEPHGVHDSVLYFENNIISKVKKHPYTSISTIDPHKYFGIVKVVTFLNRILPSEKVEDLV</sequence>
<dbReference type="GeneID" id="8300658"/>
<evidence type="ECO:0000313" key="2">
    <source>
        <dbReference type="Proteomes" id="UP000002037"/>
    </source>
</evidence>
<dbReference type="Gene3D" id="3.40.50.1820">
    <property type="entry name" value="alpha/beta hydrolase"/>
    <property type="match status" value="1"/>
</dbReference>
<proteinExistence type="predicted"/>
<dbReference type="InterPro" id="IPR019436">
    <property type="entry name" value="Say1-like"/>
</dbReference>
<keyword evidence="2" id="KW-1185">Reference proteome</keyword>
<evidence type="ECO:0000313" key="1">
    <source>
        <dbReference type="EMBL" id="EER31072.1"/>
    </source>
</evidence>
<dbReference type="eggNOG" id="KOG1515">
    <property type="taxonomic scope" value="Eukaryota"/>
</dbReference>
<dbReference type="HOGENOM" id="CLU_053543_0_0_1"/>
<dbReference type="OrthoDB" id="2152029at2759"/>
<dbReference type="VEuPathDB" id="FungiDB:CTRG_05524"/>